<dbReference type="VEuPathDB" id="ToxoDB:CSUI_000362"/>
<feature type="region of interest" description="Disordered" evidence="4">
    <location>
        <begin position="862"/>
        <end position="886"/>
    </location>
</feature>
<dbReference type="GO" id="GO:0036159">
    <property type="term" value="P:inner dynein arm assembly"/>
    <property type="evidence" value="ECO:0007669"/>
    <property type="project" value="TreeGrafter"/>
</dbReference>
<dbReference type="Gene3D" id="2.130.10.10">
    <property type="entry name" value="YVTN repeat-like/Quinoprotein amine dehydrogenase"/>
    <property type="match status" value="2"/>
</dbReference>
<evidence type="ECO:0000256" key="4">
    <source>
        <dbReference type="SAM" id="MobiDB-lite"/>
    </source>
</evidence>
<dbReference type="GO" id="GO:0045504">
    <property type="term" value="F:dynein heavy chain binding"/>
    <property type="evidence" value="ECO:0007669"/>
    <property type="project" value="TreeGrafter"/>
</dbReference>
<gene>
    <name evidence="5" type="ORF">CSUI_000362</name>
</gene>
<dbReference type="InterPro" id="IPR036322">
    <property type="entry name" value="WD40_repeat_dom_sf"/>
</dbReference>
<reference evidence="5 6" key="1">
    <citation type="journal article" date="2017" name="Int. J. Parasitol.">
        <title>The genome of the protozoan parasite Cystoisospora suis and a reverse vaccinology approach to identify vaccine candidates.</title>
        <authorList>
            <person name="Palmieri N."/>
            <person name="Shrestha A."/>
            <person name="Ruttkowski B."/>
            <person name="Beck T."/>
            <person name="Vogl C."/>
            <person name="Tomley F."/>
            <person name="Blake D.P."/>
            <person name="Joachim A."/>
        </authorList>
    </citation>
    <scope>NUCLEOTIDE SEQUENCE [LARGE SCALE GENOMIC DNA]</scope>
    <source>
        <strain evidence="5 6">Wien I</strain>
    </source>
</reference>
<evidence type="ECO:0000256" key="2">
    <source>
        <dbReference type="ARBA" id="ARBA00022574"/>
    </source>
</evidence>
<dbReference type="InterPro" id="IPR015943">
    <property type="entry name" value="WD40/YVTN_repeat-like_dom_sf"/>
</dbReference>
<dbReference type="Proteomes" id="UP000221165">
    <property type="component" value="Unassembled WGS sequence"/>
</dbReference>
<keyword evidence="3" id="KW-0677">Repeat</keyword>
<evidence type="ECO:0000256" key="3">
    <source>
        <dbReference type="ARBA" id="ARBA00022737"/>
    </source>
</evidence>
<dbReference type="PANTHER" id="PTHR12442">
    <property type="entry name" value="DYNEIN INTERMEDIATE CHAIN"/>
    <property type="match status" value="1"/>
</dbReference>
<feature type="compositionally biased region" description="Basic and acidic residues" evidence="4">
    <location>
        <begin position="117"/>
        <end position="130"/>
    </location>
</feature>
<comment type="caution">
    <text evidence="5">The sequence shown here is derived from an EMBL/GenBank/DDBJ whole genome shotgun (WGS) entry which is preliminary data.</text>
</comment>
<accession>A0A2C6KP70</accession>
<evidence type="ECO:0000313" key="5">
    <source>
        <dbReference type="EMBL" id="PHJ25781.1"/>
    </source>
</evidence>
<feature type="compositionally biased region" description="Basic and acidic residues" evidence="4">
    <location>
        <begin position="863"/>
        <end position="882"/>
    </location>
</feature>
<dbReference type="OrthoDB" id="366230at2759"/>
<keyword evidence="2" id="KW-0853">WD repeat</keyword>
<dbReference type="GO" id="GO:0060294">
    <property type="term" value="P:cilium movement involved in cell motility"/>
    <property type="evidence" value="ECO:0007669"/>
    <property type="project" value="TreeGrafter"/>
</dbReference>
<dbReference type="EMBL" id="MIGC01000157">
    <property type="protein sequence ID" value="PHJ25781.1"/>
    <property type="molecule type" value="Genomic_DNA"/>
</dbReference>
<dbReference type="GO" id="GO:0045503">
    <property type="term" value="F:dynein light chain binding"/>
    <property type="evidence" value="ECO:0007669"/>
    <property type="project" value="TreeGrafter"/>
</dbReference>
<sequence length="987" mass="108933">MESSNREVPVPSSAPDLPEGEDSSRDKGASLRTDDGQNPVAPTRQQAGEAEIPVDDKQEPSRPECSGSALAVPKDFPAMSSAASSSETTPNDGECLRSDRTEMCSGEPEPASNAAYLEKDVAPPELRGKEASTATYIKDGDIPDGCPSEGLRYDDTSKSTGQNGEDLNSPALCEITETEILKRMHLNLEADQDGVGRLTVKQANLKRMGLLVSDQDTEILVPYKIFSKNEVFQEIQKLGKDSDWSDHKAVLRMCSLEELLVVRDEEKLYGSNYVWIFTELAYEKTVQLINERRQEAKARYTQERTATLLKNEQGTGASRHTFGGSILAGKWNSTTSNVTEEEIRQMTLQPKRPFISRIVSRKHRLFGETRKFQPTSDKIHSCRPQKNNNFVVLRKELDFGVQAVSATAETGAQTSLCIPKNACTQYDNADLWAKTNFDDQENKAFAAFFARVAGLVEEALQQNETINVFGEDFATLGTEEFVTTQANGEGLKEMMNFTDLTYSKAKLITCIQWVPDSDTLISYACMENATFEERIEKSGRATQGFILVWHFDDIIVPQAVFSAPADPTVFRYCEVDGELYIVGGLITGQLAIWKADGLISSSTVSTEWHRTHQQQVRATKPMITSSIDFSHRRTVSDIRVLPPGTDFRKNFKLAFNPNSTVVYLASSAGDGCIMIWDVTSAVHSVVVENFQWRPFLQAPLKRAESGVDLGCCHLIVPKTEPGEVTTSFWASTEDGELLIGDWGQPTEDKKAEHIKTFLTETRSCRPTLGFEVSPFFDDVFLTVMDLNFHIWKLDCSSPVFTSPTSPVCYSSGTWSPTRPSVFFLGRVDGSLEVWDLSEQSQTYSVAFIVGAAAITCLSFHPPRSTDRRQSTADKRLPRKESRPVGALQKATDSVMFLVAAGDASGIVHIVSLPKNLTVPTPGEFGVVQAMFAREKDVVQYVIERRDAVKKELGLAESANSVARPGGREASGHGRGRPKKIVAIQAAG</sequence>
<evidence type="ECO:0000313" key="6">
    <source>
        <dbReference type="Proteomes" id="UP000221165"/>
    </source>
</evidence>
<dbReference type="SUPFAM" id="SSF50978">
    <property type="entry name" value="WD40 repeat-like"/>
    <property type="match status" value="1"/>
</dbReference>
<dbReference type="PANTHER" id="PTHR12442:SF5">
    <property type="entry name" value="DYNEIN AXONEMAL INTERMEDIATE CHAIN 3"/>
    <property type="match status" value="1"/>
</dbReference>
<dbReference type="AlphaFoldDB" id="A0A2C6KP70"/>
<feature type="region of interest" description="Disordered" evidence="4">
    <location>
        <begin position="1"/>
        <end position="150"/>
    </location>
</feature>
<feature type="compositionally biased region" description="Basic and acidic residues" evidence="4">
    <location>
        <begin position="22"/>
        <end position="35"/>
    </location>
</feature>
<dbReference type="GO" id="GO:0036156">
    <property type="term" value="C:inner dynein arm"/>
    <property type="evidence" value="ECO:0007669"/>
    <property type="project" value="TreeGrafter"/>
</dbReference>
<dbReference type="RefSeq" id="XP_067927427.1">
    <property type="nucleotide sequence ID" value="XM_068060596.1"/>
</dbReference>
<protein>
    <submittedName>
        <fullName evidence="5">Wd g-beta repeat-containing protein</fullName>
    </submittedName>
</protein>
<feature type="region of interest" description="Disordered" evidence="4">
    <location>
        <begin position="959"/>
        <end position="978"/>
    </location>
</feature>
<keyword evidence="1" id="KW-0963">Cytoplasm</keyword>
<dbReference type="GeneID" id="94423807"/>
<dbReference type="InterPro" id="IPR050687">
    <property type="entry name" value="Dynein_IC"/>
</dbReference>
<evidence type="ECO:0000256" key="1">
    <source>
        <dbReference type="ARBA" id="ARBA00022490"/>
    </source>
</evidence>
<keyword evidence="6" id="KW-1185">Reference proteome</keyword>
<organism evidence="5 6">
    <name type="scientific">Cystoisospora suis</name>
    <dbReference type="NCBI Taxonomy" id="483139"/>
    <lineage>
        <taxon>Eukaryota</taxon>
        <taxon>Sar</taxon>
        <taxon>Alveolata</taxon>
        <taxon>Apicomplexa</taxon>
        <taxon>Conoidasida</taxon>
        <taxon>Coccidia</taxon>
        <taxon>Eucoccidiorida</taxon>
        <taxon>Eimeriorina</taxon>
        <taxon>Sarcocystidae</taxon>
        <taxon>Cystoisospora</taxon>
    </lineage>
</organism>
<name>A0A2C6KP70_9APIC</name>
<proteinExistence type="predicted"/>